<evidence type="ECO:0000313" key="5">
    <source>
        <dbReference type="EMBL" id="MSB20579.1"/>
    </source>
</evidence>
<dbReference type="InterPro" id="IPR044060">
    <property type="entry name" value="Bacterial_rp_domain"/>
</dbReference>
<dbReference type="Proteomes" id="UP000434475">
    <property type="component" value="Unassembled WGS sequence"/>
</dbReference>
<dbReference type="Gene3D" id="2.60.40.4270">
    <property type="entry name" value="Listeria-Bacteroides repeat domain"/>
    <property type="match status" value="1"/>
</dbReference>
<organism evidence="5 6">
    <name type="scientific">Flavonifractor plautii</name>
    <name type="common">Fusobacterium plautii</name>
    <dbReference type="NCBI Taxonomy" id="292800"/>
    <lineage>
        <taxon>Bacteria</taxon>
        <taxon>Bacillati</taxon>
        <taxon>Bacillota</taxon>
        <taxon>Clostridia</taxon>
        <taxon>Eubacteriales</taxon>
        <taxon>Oscillospiraceae</taxon>
        <taxon>Flavonifractor</taxon>
    </lineage>
</organism>
<dbReference type="PANTHER" id="PTHR43308:SF5">
    <property type="entry name" value="S-LAYER PROTEIN _ PEPTIDOGLYCAN ENDO-BETA-N-ACETYLGLUCOSAMINIDASE"/>
    <property type="match status" value="1"/>
</dbReference>
<feature type="domain" description="SLH" evidence="4">
    <location>
        <begin position="2038"/>
        <end position="2101"/>
    </location>
</feature>
<protein>
    <recommendedName>
        <fullName evidence="4">SLH domain-containing protein</fullName>
    </recommendedName>
</protein>
<reference evidence="5 6" key="1">
    <citation type="journal article" date="2019" name="Nat. Med.">
        <title>A library of human gut bacterial isolates paired with longitudinal multiomics data enables mechanistic microbiome research.</title>
        <authorList>
            <person name="Poyet M."/>
            <person name="Groussin M."/>
            <person name="Gibbons S.M."/>
            <person name="Avila-Pacheco J."/>
            <person name="Jiang X."/>
            <person name="Kearney S.M."/>
            <person name="Perrotta A.R."/>
            <person name="Berdy B."/>
            <person name="Zhao S."/>
            <person name="Lieberman T.D."/>
            <person name="Swanson P.K."/>
            <person name="Smith M."/>
            <person name="Roesemann S."/>
            <person name="Alexander J.E."/>
            <person name="Rich S.A."/>
            <person name="Livny J."/>
            <person name="Vlamakis H."/>
            <person name="Clish C."/>
            <person name="Bullock K."/>
            <person name="Deik A."/>
            <person name="Scott J."/>
            <person name="Pierce K.A."/>
            <person name="Xavier R.J."/>
            <person name="Alm E.J."/>
        </authorList>
    </citation>
    <scope>NUCLEOTIDE SEQUENCE [LARGE SCALE GENOMIC DNA]</scope>
    <source>
        <strain evidence="5 6">BIOML-A2</strain>
    </source>
</reference>
<feature type="domain" description="SLH" evidence="4">
    <location>
        <begin position="2102"/>
        <end position="2160"/>
    </location>
</feature>
<accession>A0A6I2R3W8</accession>
<evidence type="ECO:0000259" key="4">
    <source>
        <dbReference type="PROSITE" id="PS51272"/>
    </source>
</evidence>
<feature type="signal peptide" evidence="3">
    <location>
        <begin position="1"/>
        <end position="25"/>
    </location>
</feature>
<feature type="chain" id="PRO_5026145028" description="SLH domain-containing protein" evidence="3">
    <location>
        <begin position="26"/>
        <end position="2204"/>
    </location>
</feature>
<dbReference type="InterPro" id="IPR051465">
    <property type="entry name" value="Cell_Envelope_Struct_Comp"/>
</dbReference>
<dbReference type="InterPro" id="IPR001119">
    <property type="entry name" value="SLH_dom"/>
</dbReference>
<keyword evidence="1" id="KW-0677">Repeat</keyword>
<sequence>MKRRLLAVVLSLAMLMGLLPTAALAAGSGVPSGGAPYQDLGQREEGAVSAAKFTIYKDGVEGGSPKENVPAGQLSETAPDLTGENLYFDHAEVNGKRVYEAGTLTEQDITYYGSISGALSILGEGETIGLYYVSKYPVTYHVTGAEKTAGDELVKKGDSLSFRVKPSAKGKRLVVSVNDKNITDTGTVFDDTTGEMLFTVENVQEGQAVVVQEVNATTYTLTYNQDSGAFRNGRITGPSSGQSIEPGGTITIQMESNGTIANRYVLNMLVINGREVTTLPSNAGEGASVTSTLPSGETVTVTLTQEDSTALPVHYANDYTITISNIYTDLYISEANFKLDDRNEVIIKELSGIGDIVGWDGGAEKYAPGSVNHVYLQTGRTGNEFYFNLKPGYENPRLTVKVNGQVSEADMHFGENSGNLHDGREPSYTQKQYQYRFDLPNGLGDNIELFLTATPITYSVEYRNDKNNNDLIGEPEKGFTVVEGNKDTITITGRTPYEVVGFVPDGYKIKNDTSNKVYRAGETVKVSEIAGLAQSNTIIFVPNWLPVEEAEERQITIHLYIEDPTNGDQIEADSYPRTVGSGEALFRPNEERGREIIGKYIAGSEHSWKDTYNQDDFILREGGEIQVVPAKTESLNFHFDVKKGKVTVNFAWGQGETAEGELPSPVTDEFAIRQPYSVDVSSSIPEGYTASETIVKGTVPDTADVTKTVYLYKDADGDQKPDNHTITLTFVAGKNGTINTEDSGLVPGGDASEDQKKLTYTLTKPIEGQLKGDVYPGYVPRVTVTEDGLQWRGWFKQGETSENQDRYSSYAGKDVPANAEDITFEAEYVTGEGYKTVTVNYYKEKDGEPGEFELHEQLVRAGKIGNTVSYPRSHMDGYVTPYEGETGSITVTEGDENTADVYYYQDKDKNSKPDTYTVTLTFQGTGYGSWDAKDDFWTKMEEGKDYIYDTNSRALKVFLVKENKAGFETETYPEAPNVIPEDTYLFDSWQDSNKHAYGSGVAGDGISVGASVGADATDRSYTSAYDRDLNGDDTPDDEQYVTITFQAGEHGTLTGQTTFTNLLPGLDEYPDAPDVAANEGYRFVGWTPEYNKGGTIEASAERNQTYTATYQEQGTLTYDGNAQSNGTVSNLPDEQTVWEGTTVKLSGQTPTHTSVNETSVVFIGWSRTKTGQIYGEEDQESFKEITLLPDVVFINSTDLRIYAVWGYDTDNDNQPDVTNPTEKPNLTEIITPGAITGITNGTPLDNIGLPEQVTIQTTKGDMQANVTWDTRNTDYDPSKAEAQTFTLNGTVTLPEGVTNTNAIPLTTTISITVNAKDEEPGPDPSESYTLTYNANGGFGGPGQEKVSADKAENHPLNTTDKPAHKTAEDGTMIIFIGWSETPDSTIYGAADNEPDTLSEISLTSDTTVYAVWGYDANEDGTPDVEEDGKYTLAYDGNAINDGDSVNGVPDTNNEKYVSGQVVVLDTKKPTYILASAEAWEEITTGPAEGPASPTDDPGGIAVPGGEGQIASDGEAGKEETTIDNEGISDTGEPGSTDVPETESIGMTALTYRSAGDGSGDNVVFIGWSTEKTTQIFAGADTEAFAKVKIVPAVTFADENITVYAVWGYDSDDDGTADVLGEDYVIRPYAGPNGSIDPNGDTTVTEGGDQDFTFIPNPGHAVDKIVIDGDTYLNDGNLNLAGYDADSKTYTFENVQADHSITVTFSADMNGDGIPDKYQPDAARYIVTAKVDNDSHGSITPTRKEVMAGANIMFTITAQSGYALDYITVGGTVVYANNDPTNPFKGSWTLKNVQANSEVVVYFGEDETGGTEGGGDGVPDKPTYLTVTARAGENGTISPSGSMLVKRGESKSFTITADSNYHISDVVVNGASVGAVSSYEMMNISENMTITASFARDSSGGGSHTTRYTITASAGKGGEISPDGIVRVVRGSSKTFTITPDAGYVIEDVLVDGESVGAVDKYTFENVREKHTIKAIFAKESGGVADPDNTGVSGWLNTKDHGAYLGGYGGGRFGPDDNMTRAQVAQMFYNLLLDKDVPITVTFSDVAPDAWYAEAVNTLGSLGIIAGIGNGQFAPDRAITRAEFTVIAMRFAELDTSGENIFTDVSENDWFYDYVVGAIKYGWITGYSDGRFGPYDTIARAQVTTIVNRMLDRSADEAYVDRHADELEQFTDVPDTHWAYYEVAEATNAHDYDRTNGGEDWTGLQ</sequence>
<keyword evidence="3" id="KW-0732">Signal</keyword>
<name>A0A6I2R3W8_FLAPL</name>
<evidence type="ECO:0000313" key="6">
    <source>
        <dbReference type="Proteomes" id="UP000434475"/>
    </source>
</evidence>
<dbReference type="Pfam" id="PF00395">
    <property type="entry name" value="SLH"/>
    <property type="match status" value="3"/>
</dbReference>
<evidence type="ECO:0000256" key="1">
    <source>
        <dbReference type="ARBA" id="ARBA00022737"/>
    </source>
</evidence>
<gene>
    <name evidence="5" type="ORF">GKE97_13775</name>
</gene>
<dbReference type="Pfam" id="PF18998">
    <property type="entry name" value="Flg_new_2"/>
    <property type="match status" value="3"/>
</dbReference>
<evidence type="ECO:0000256" key="3">
    <source>
        <dbReference type="SAM" id="SignalP"/>
    </source>
</evidence>
<dbReference type="PANTHER" id="PTHR43308">
    <property type="entry name" value="OUTER MEMBRANE PROTEIN ALPHA-RELATED"/>
    <property type="match status" value="1"/>
</dbReference>
<dbReference type="RefSeq" id="WP_172697761.1">
    <property type="nucleotide sequence ID" value="NZ_WKPR01000014.1"/>
</dbReference>
<dbReference type="EMBL" id="WKPR01000014">
    <property type="protein sequence ID" value="MSB20579.1"/>
    <property type="molecule type" value="Genomic_DNA"/>
</dbReference>
<proteinExistence type="predicted"/>
<dbReference type="PROSITE" id="PS51272">
    <property type="entry name" value="SLH"/>
    <property type="match status" value="2"/>
</dbReference>
<comment type="caution">
    <text evidence="5">The sequence shown here is derived from an EMBL/GenBank/DDBJ whole genome shotgun (WGS) entry which is preliminary data.</text>
</comment>
<evidence type="ECO:0000256" key="2">
    <source>
        <dbReference type="SAM" id="MobiDB-lite"/>
    </source>
</evidence>
<dbReference type="InterPro" id="IPR042229">
    <property type="entry name" value="Listeria/Bacterioides_rpt_sf"/>
</dbReference>
<feature type="region of interest" description="Disordered" evidence="2">
    <location>
        <begin position="1484"/>
        <end position="1541"/>
    </location>
</feature>